<name>A0ABM7R2W1_9GAMM</name>
<evidence type="ECO:0000313" key="2">
    <source>
        <dbReference type="Proteomes" id="UP000825066"/>
    </source>
</evidence>
<protein>
    <submittedName>
        <fullName evidence="1">Uncharacterized protein</fullName>
    </submittedName>
</protein>
<dbReference type="Proteomes" id="UP000825066">
    <property type="component" value="Chromosome"/>
</dbReference>
<keyword evidence="2" id="KW-1185">Reference proteome</keyword>
<dbReference type="EMBL" id="AP024684">
    <property type="protein sequence ID" value="BCX43597.1"/>
    <property type="molecule type" value="Genomic_DNA"/>
</dbReference>
<reference evidence="1 2" key="1">
    <citation type="submission" date="2021-05" db="EMBL/GenBank/DDBJ databases">
        <title>Complete Genome Sequence of Stenotrophomonas pavanii strain Y.</title>
        <authorList>
            <person name="Dohra H."/>
            <person name="Mohad Din A.R.J."/>
            <person name="Suzuki K."/>
            <person name="Fatma A."/>
            <person name="Honjyo M."/>
            <person name="Nishimura T."/>
            <person name="Moriuch R."/>
            <person name="Masuda K."/>
            <person name="Minoura A."/>
            <person name="Tashiro Y."/>
            <person name="Futamata H."/>
        </authorList>
    </citation>
    <scope>NUCLEOTIDE SEQUENCE [LARGE SCALE GENOMIC DNA]</scope>
    <source>
        <strain evidence="2">Y</strain>
    </source>
</reference>
<dbReference type="RefSeq" id="WP_189638122.1">
    <property type="nucleotide sequence ID" value="NZ_AP024684.1"/>
</dbReference>
<accession>A0ABM7R2W1</accession>
<proteinExistence type="predicted"/>
<sequence>MLLAHALGLGLQDVFQASLAILSAAFDPSWGEVELTAESGNRRLSLDDLKDQRRLTPGGPERNLPFHYFTHRRLLRGALHLSRKPVGNYIVIADGNRSVSLIIGNEAGVSSRILRISSVNSDYFDEGA</sequence>
<evidence type="ECO:0000313" key="1">
    <source>
        <dbReference type="EMBL" id="BCX43597.1"/>
    </source>
</evidence>
<gene>
    <name evidence="1" type="ORF">STNY_R17950</name>
</gene>
<organism evidence="1 2">
    <name type="scientific">Stenotrophomonas pavanii</name>
    <dbReference type="NCBI Taxonomy" id="487698"/>
    <lineage>
        <taxon>Bacteria</taxon>
        <taxon>Pseudomonadati</taxon>
        <taxon>Pseudomonadota</taxon>
        <taxon>Gammaproteobacteria</taxon>
        <taxon>Lysobacterales</taxon>
        <taxon>Lysobacteraceae</taxon>
        <taxon>Stenotrophomonas</taxon>
    </lineage>
</organism>